<evidence type="ECO:0000259" key="1">
    <source>
        <dbReference type="Pfam" id="PF01425"/>
    </source>
</evidence>
<sequence length="496" mass="53572">MFSIDETTVAQLRLAMDNGSITCVDLVLHYVSANVPVYPTMKSDRHSLGTKQLSQIEEVNSNLHAVIETNPDALALAKNADAERLRLETVPLLHGIPILIKDNIATRDKMQTTAGSYILVDSVVPQDAFLVSKLREAGAIIIGKTNLSEWSNWRIGDTSPNGWSGRGGQTINPFGGEVGGSSSGSAVAATMNLAAVTLGSETDGSIIYPASLNGVVGIKPTVGFVSRNGVIPISHTQDCVGPITRTVADAAAVLDAIVGSDPADLVTIDADKLRPKTSFVAELSQVKTLESFRIGFDSKKCDRYSEHAVTILESMGAQIINIELPNLESNESDEITILSHEFKQGINLYLSQLSNCRIKTLEDVISETIQDARENIYPVALFEKSQKTSGLNDEIYLNAMRNQSLVVQSIKNIFETETLDAIIGIANDLSSTAAISGYPVITVPAPSNTKWPQAVGFMAKAFGDARLLQIAYAYERRTNARKKPEYVSKPMETAEE</sequence>
<dbReference type="Pfam" id="PF01425">
    <property type="entry name" value="Amidase"/>
    <property type="match status" value="1"/>
</dbReference>
<dbReference type="SUPFAM" id="SSF75304">
    <property type="entry name" value="Amidase signature (AS) enzymes"/>
    <property type="match status" value="1"/>
</dbReference>
<organism evidence="2 3">
    <name type="scientific">Physocladia obscura</name>
    <dbReference type="NCBI Taxonomy" id="109957"/>
    <lineage>
        <taxon>Eukaryota</taxon>
        <taxon>Fungi</taxon>
        <taxon>Fungi incertae sedis</taxon>
        <taxon>Chytridiomycota</taxon>
        <taxon>Chytridiomycota incertae sedis</taxon>
        <taxon>Chytridiomycetes</taxon>
        <taxon>Chytridiales</taxon>
        <taxon>Chytriomycetaceae</taxon>
        <taxon>Physocladia</taxon>
    </lineage>
</organism>
<protein>
    <recommendedName>
        <fullName evidence="1">Amidase domain-containing protein</fullName>
    </recommendedName>
</protein>
<reference evidence="2" key="1">
    <citation type="submission" date="2020-05" db="EMBL/GenBank/DDBJ databases">
        <title>Phylogenomic resolution of chytrid fungi.</title>
        <authorList>
            <person name="Stajich J.E."/>
            <person name="Amses K."/>
            <person name="Simmons R."/>
            <person name="Seto K."/>
            <person name="Myers J."/>
            <person name="Bonds A."/>
            <person name="Quandt C.A."/>
            <person name="Barry K."/>
            <person name="Liu P."/>
            <person name="Grigoriev I."/>
            <person name="Longcore J.E."/>
            <person name="James T.Y."/>
        </authorList>
    </citation>
    <scope>NUCLEOTIDE SEQUENCE</scope>
    <source>
        <strain evidence="2">JEL0513</strain>
    </source>
</reference>
<dbReference type="InterPro" id="IPR023631">
    <property type="entry name" value="Amidase_dom"/>
</dbReference>
<name>A0AAD5XDG0_9FUNG</name>
<dbReference type="InterPro" id="IPR036928">
    <property type="entry name" value="AS_sf"/>
</dbReference>
<dbReference type="PANTHER" id="PTHR42678">
    <property type="entry name" value="AMIDASE"/>
    <property type="match status" value="1"/>
</dbReference>
<comment type="caution">
    <text evidence="2">The sequence shown here is derived from an EMBL/GenBank/DDBJ whole genome shotgun (WGS) entry which is preliminary data.</text>
</comment>
<dbReference type="Proteomes" id="UP001211907">
    <property type="component" value="Unassembled WGS sequence"/>
</dbReference>
<dbReference type="Gene3D" id="3.90.1300.10">
    <property type="entry name" value="Amidase signature (AS) domain"/>
    <property type="match status" value="1"/>
</dbReference>
<proteinExistence type="predicted"/>
<evidence type="ECO:0000313" key="2">
    <source>
        <dbReference type="EMBL" id="KAJ3121789.1"/>
    </source>
</evidence>
<gene>
    <name evidence="2" type="ORF">HK100_012235</name>
</gene>
<dbReference type="AlphaFoldDB" id="A0AAD5XDG0"/>
<evidence type="ECO:0000313" key="3">
    <source>
        <dbReference type="Proteomes" id="UP001211907"/>
    </source>
</evidence>
<feature type="domain" description="Amidase" evidence="1">
    <location>
        <begin position="53"/>
        <end position="423"/>
    </location>
</feature>
<dbReference type="EMBL" id="JADGJH010000855">
    <property type="protein sequence ID" value="KAJ3121789.1"/>
    <property type="molecule type" value="Genomic_DNA"/>
</dbReference>
<dbReference type="PANTHER" id="PTHR42678:SF34">
    <property type="entry name" value="OS04G0183300 PROTEIN"/>
    <property type="match status" value="1"/>
</dbReference>
<keyword evidence="3" id="KW-1185">Reference proteome</keyword>
<accession>A0AAD5XDG0</accession>